<keyword evidence="5" id="KW-1185">Reference proteome</keyword>
<sequence length="348" mass="39572">MKRRRFKQLTRTDRLNIEKYMRQGMTKQAIADALGVSLRTVYYELKRGQYVHTNSDLTEEIRYSCDVAEAVKKYNGTNKGPQLKIGNDHELAAYIEQRIAGDGYSPAAVLGEIQVQGLKFKTSICKSTLYSYIRKGVFLSLEMRDLPRHGKKKRGYTRTHKKGARASAGTSIEHRPEEVNARTTVGHWEMDSVLGKKKTKPALLVLSERLSRKELIIKVQDHTAASVVRALDRLERKMGSPAFRATFKSITVDNGSEFADVDGMERSCRRKGPRTKVYYCHPYSSWERGTNENTNGLIRRWFPKGTDFSKVSVQEIQKVEDWLNAYPREILGFLSADAVFSTAFAACV</sequence>
<dbReference type="PROSITE" id="PS50994">
    <property type="entry name" value="INTEGRASE"/>
    <property type="match status" value="1"/>
</dbReference>
<feature type="region of interest" description="Disordered" evidence="2">
    <location>
        <begin position="149"/>
        <end position="172"/>
    </location>
</feature>
<proteinExistence type="predicted"/>
<gene>
    <name evidence="4" type="ORF">KQI82_15495</name>
</gene>
<dbReference type="NCBIfam" id="NF033563">
    <property type="entry name" value="transpos_IS30"/>
    <property type="match status" value="1"/>
</dbReference>
<protein>
    <submittedName>
        <fullName evidence="4">IS30 family transposase</fullName>
    </submittedName>
</protein>
<accession>A0ABS6FG49</accession>
<dbReference type="RefSeq" id="WP_216633572.1">
    <property type="nucleotide sequence ID" value="NZ_JAHLQN010000001.1"/>
</dbReference>
<reference evidence="4 5" key="1">
    <citation type="submission" date="2021-06" db="EMBL/GenBank/DDBJ databases">
        <authorList>
            <person name="Sun Q."/>
            <person name="Li D."/>
        </authorList>
    </citation>
    <scope>NUCLEOTIDE SEQUENCE [LARGE SCALE GENOMIC DNA]</scope>
    <source>
        <strain evidence="4 5">MSJ-2</strain>
    </source>
</reference>
<dbReference type="PANTHER" id="PTHR10948:SF23">
    <property type="entry name" value="TRANSPOSASE INSI FOR INSERTION SEQUENCE ELEMENT IS30A-RELATED"/>
    <property type="match status" value="1"/>
</dbReference>
<evidence type="ECO:0000259" key="3">
    <source>
        <dbReference type="PROSITE" id="PS50994"/>
    </source>
</evidence>
<keyword evidence="1" id="KW-0233">DNA recombination</keyword>
<dbReference type="EMBL" id="JAHLQN010000001">
    <property type="protein sequence ID" value="MBU5628314.1"/>
    <property type="molecule type" value="Genomic_DNA"/>
</dbReference>
<feature type="compositionally biased region" description="Basic residues" evidence="2">
    <location>
        <begin position="149"/>
        <end position="164"/>
    </location>
</feature>
<dbReference type="InterPro" id="IPR001584">
    <property type="entry name" value="Integrase_cat-core"/>
</dbReference>
<dbReference type="PANTHER" id="PTHR10948">
    <property type="entry name" value="TRANSPOSASE"/>
    <property type="match status" value="1"/>
</dbReference>
<name>A0ABS6FG49_9FIRM</name>
<evidence type="ECO:0000256" key="2">
    <source>
        <dbReference type="SAM" id="MobiDB-lite"/>
    </source>
</evidence>
<evidence type="ECO:0000256" key="1">
    <source>
        <dbReference type="ARBA" id="ARBA00023172"/>
    </source>
</evidence>
<evidence type="ECO:0000313" key="4">
    <source>
        <dbReference type="EMBL" id="MBU5628314.1"/>
    </source>
</evidence>
<dbReference type="InterPro" id="IPR051917">
    <property type="entry name" value="Transposase-Integrase"/>
</dbReference>
<dbReference type="Pfam" id="PF13936">
    <property type="entry name" value="HTH_38"/>
    <property type="match status" value="1"/>
</dbReference>
<evidence type="ECO:0000313" key="5">
    <source>
        <dbReference type="Proteomes" id="UP000787672"/>
    </source>
</evidence>
<organism evidence="4 5">
    <name type="scientific">Dysosmobacter acutus</name>
    <dbReference type="NCBI Taxonomy" id="2841504"/>
    <lineage>
        <taxon>Bacteria</taxon>
        <taxon>Bacillati</taxon>
        <taxon>Bacillota</taxon>
        <taxon>Clostridia</taxon>
        <taxon>Eubacteriales</taxon>
        <taxon>Oscillospiraceae</taxon>
        <taxon>Dysosmobacter</taxon>
    </lineage>
</organism>
<feature type="domain" description="Integrase catalytic" evidence="3">
    <location>
        <begin position="172"/>
        <end position="344"/>
    </location>
</feature>
<dbReference type="Proteomes" id="UP000787672">
    <property type="component" value="Unassembled WGS sequence"/>
</dbReference>
<dbReference type="InterPro" id="IPR053392">
    <property type="entry name" value="Transposase_IS30-like"/>
</dbReference>
<comment type="caution">
    <text evidence="4">The sequence shown here is derived from an EMBL/GenBank/DDBJ whole genome shotgun (WGS) entry which is preliminary data.</text>
</comment>
<dbReference type="InterPro" id="IPR025246">
    <property type="entry name" value="IS30-like_HTH"/>
</dbReference>